<feature type="region of interest" description="Disordered" evidence="1">
    <location>
        <begin position="187"/>
        <end position="209"/>
    </location>
</feature>
<protein>
    <recommendedName>
        <fullName evidence="2">LysM domain-containing protein</fullName>
    </recommendedName>
</protein>
<dbReference type="PROSITE" id="PS51782">
    <property type="entry name" value="LYSM"/>
    <property type="match status" value="1"/>
</dbReference>
<dbReference type="Gene3D" id="3.10.350.10">
    <property type="entry name" value="LysM domain"/>
    <property type="match status" value="1"/>
</dbReference>
<evidence type="ECO:0000313" key="3">
    <source>
        <dbReference type="EMBL" id="KAK1416371.1"/>
    </source>
</evidence>
<dbReference type="EMBL" id="JAUHHV010000008">
    <property type="protein sequence ID" value="KAK1416371.1"/>
    <property type="molecule type" value="Genomic_DNA"/>
</dbReference>
<accession>A0AAD8NPW3</accession>
<dbReference type="PANTHER" id="PTHR20932:SF55">
    <property type="entry name" value="LYSM DOMAIN-CONTAINING PROTEIN"/>
    <property type="match status" value="1"/>
</dbReference>
<dbReference type="InterPro" id="IPR018392">
    <property type="entry name" value="LysM"/>
</dbReference>
<reference evidence="3" key="1">
    <citation type="journal article" date="2023" name="bioRxiv">
        <title>Improved chromosome-level genome assembly for marigold (Tagetes erecta).</title>
        <authorList>
            <person name="Jiang F."/>
            <person name="Yuan L."/>
            <person name="Wang S."/>
            <person name="Wang H."/>
            <person name="Xu D."/>
            <person name="Wang A."/>
            <person name="Fan W."/>
        </authorList>
    </citation>
    <scope>NUCLEOTIDE SEQUENCE</scope>
    <source>
        <strain evidence="3">WSJ</strain>
        <tissue evidence="3">Leaf</tissue>
    </source>
</reference>
<dbReference type="CDD" id="cd00118">
    <property type="entry name" value="LysM"/>
    <property type="match status" value="1"/>
</dbReference>
<dbReference type="InterPro" id="IPR036779">
    <property type="entry name" value="LysM_dom_sf"/>
</dbReference>
<dbReference type="PANTHER" id="PTHR20932">
    <property type="entry name" value="LYSM AND PUTATIVE PEPTIDOGLYCAN-BINDING DOMAIN-CONTAINING PROTEIN"/>
    <property type="match status" value="1"/>
</dbReference>
<dbReference type="Pfam" id="PF01476">
    <property type="entry name" value="LysM"/>
    <property type="match status" value="1"/>
</dbReference>
<evidence type="ECO:0000313" key="4">
    <source>
        <dbReference type="Proteomes" id="UP001229421"/>
    </source>
</evidence>
<evidence type="ECO:0000259" key="2">
    <source>
        <dbReference type="PROSITE" id="PS51782"/>
    </source>
</evidence>
<comment type="caution">
    <text evidence="3">The sequence shown here is derived from an EMBL/GenBank/DDBJ whole genome shotgun (WGS) entry which is preliminary data.</text>
</comment>
<gene>
    <name evidence="3" type="ORF">QVD17_32162</name>
</gene>
<proteinExistence type="predicted"/>
<keyword evidence="4" id="KW-1185">Reference proteome</keyword>
<organism evidence="3 4">
    <name type="scientific">Tagetes erecta</name>
    <name type="common">African marigold</name>
    <dbReference type="NCBI Taxonomy" id="13708"/>
    <lineage>
        <taxon>Eukaryota</taxon>
        <taxon>Viridiplantae</taxon>
        <taxon>Streptophyta</taxon>
        <taxon>Embryophyta</taxon>
        <taxon>Tracheophyta</taxon>
        <taxon>Spermatophyta</taxon>
        <taxon>Magnoliopsida</taxon>
        <taxon>eudicotyledons</taxon>
        <taxon>Gunneridae</taxon>
        <taxon>Pentapetalae</taxon>
        <taxon>asterids</taxon>
        <taxon>campanulids</taxon>
        <taxon>Asterales</taxon>
        <taxon>Asteraceae</taxon>
        <taxon>Asteroideae</taxon>
        <taxon>Heliantheae alliance</taxon>
        <taxon>Tageteae</taxon>
        <taxon>Tagetes</taxon>
    </lineage>
</organism>
<dbReference type="SUPFAM" id="SSF54106">
    <property type="entry name" value="LysM domain"/>
    <property type="match status" value="1"/>
</dbReference>
<dbReference type="InterPro" id="IPR045030">
    <property type="entry name" value="LYSM1-4"/>
</dbReference>
<feature type="region of interest" description="Disordered" evidence="1">
    <location>
        <begin position="265"/>
        <end position="310"/>
    </location>
</feature>
<dbReference type="SMART" id="SM00257">
    <property type="entry name" value="LysM"/>
    <property type="match status" value="1"/>
</dbReference>
<name>A0AAD8NPW3_TARER</name>
<dbReference type="AlphaFoldDB" id="A0AAD8NPW3"/>
<feature type="domain" description="LysM" evidence="2">
    <location>
        <begin position="58"/>
        <end position="102"/>
    </location>
</feature>
<dbReference type="Proteomes" id="UP001229421">
    <property type="component" value="Unassembled WGS sequence"/>
</dbReference>
<sequence>MRLQRRNGGDNYWNRRLDRGFFMESPSHSKLFCNDSSASLIQPLSAVVSSRGGGLGLIEHTVTKFDTLAGVAIKYGVEVADIKKMNGLTTDLQMFSRKTLYIPLPGRHPPSPIMSNGNGIQGPKMTEMTPPNRRRSDLFDSIKSLKLSSSSPQTISPSMDALRDYYGLKPTNQNGISERFSPGAYPKAGSFSIEHDTNPSQSSHPPAGLHRKCKSLAHGLSEKGSVMNGDAPVANGKNPDSDTWYDNLMRRRLSEIDLQNHTPEMLLKPDTTNTTSAFSPAAGKGLALRPTATSRTANDPDGMQNMPPLKLGDSSIFDAFSGVKKSSSSPSFYDSYNNSNSNNNSNSSTSISSIWPTSMLNLTVDLQALSTAAITRPIFDGLPKPISGRKNKAAID</sequence>
<evidence type="ECO:0000256" key="1">
    <source>
        <dbReference type="SAM" id="MobiDB-lite"/>
    </source>
</evidence>